<dbReference type="SUPFAM" id="SSF47413">
    <property type="entry name" value="lambda repressor-like DNA-binding domains"/>
    <property type="match status" value="1"/>
</dbReference>
<accession>A0ABS7H9B0</accession>
<gene>
    <name evidence="2" type="ORF">JNB71_10640</name>
</gene>
<protein>
    <submittedName>
        <fullName evidence="2">Helix-turn-helix domain-containing protein</fullName>
    </submittedName>
</protein>
<dbReference type="RefSeq" id="WP_220371761.1">
    <property type="nucleotide sequence ID" value="NZ_JAEUAO010000002.1"/>
</dbReference>
<dbReference type="Proteomes" id="UP000757604">
    <property type="component" value="Unassembled WGS sequence"/>
</dbReference>
<sequence>MTISTNNAAASGNSGMPPVEIGEAVKRFREASGYSIEDLAVTCGLTDVEISRIETGEDVDPGRVKRIAAALQMPASVLDSL</sequence>
<dbReference type="Gene3D" id="1.10.260.40">
    <property type="entry name" value="lambda repressor-like DNA-binding domains"/>
    <property type="match status" value="1"/>
</dbReference>
<evidence type="ECO:0000259" key="1">
    <source>
        <dbReference type="PROSITE" id="PS50943"/>
    </source>
</evidence>
<feature type="domain" description="HTH cro/C1-type" evidence="1">
    <location>
        <begin position="25"/>
        <end position="78"/>
    </location>
</feature>
<dbReference type="Pfam" id="PF13560">
    <property type="entry name" value="HTH_31"/>
    <property type="match status" value="1"/>
</dbReference>
<evidence type="ECO:0000313" key="2">
    <source>
        <dbReference type="EMBL" id="MBW9063777.1"/>
    </source>
</evidence>
<reference evidence="2 3" key="1">
    <citation type="journal article" date="2021" name="MBio">
        <title>Poor Competitiveness of Bradyrhizobium in Pigeon Pea Root Colonization in Indian Soils.</title>
        <authorList>
            <person name="Chalasani D."/>
            <person name="Basu A."/>
            <person name="Pullabhotla S.V.S.R.N."/>
            <person name="Jorrin B."/>
            <person name="Neal A.L."/>
            <person name="Poole P.S."/>
            <person name="Podile A.R."/>
            <person name="Tkacz A."/>
        </authorList>
    </citation>
    <scope>NUCLEOTIDE SEQUENCE [LARGE SCALE GENOMIC DNA]</scope>
    <source>
        <strain evidence="2 3">HU44</strain>
    </source>
</reference>
<dbReference type="InterPro" id="IPR010982">
    <property type="entry name" value="Lambda_DNA-bd_dom_sf"/>
</dbReference>
<name>A0ABS7H9B0_9HYPH</name>
<dbReference type="PROSITE" id="PS50943">
    <property type="entry name" value="HTH_CROC1"/>
    <property type="match status" value="1"/>
</dbReference>
<comment type="caution">
    <text evidence="2">The sequence shown here is derived from an EMBL/GenBank/DDBJ whole genome shotgun (WGS) entry which is preliminary data.</text>
</comment>
<organism evidence="2 3">
    <name type="scientific">Rhizobium herbae</name>
    <dbReference type="NCBI Taxonomy" id="508661"/>
    <lineage>
        <taxon>Bacteria</taxon>
        <taxon>Pseudomonadati</taxon>
        <taxon>Pseudomonadota</taxon>
        <taxon>Alphaproteobacteria</taxon>
        <taxon>Hyphomicrobiales</taxon>
        <taxon>Rhizobiaceae</taxon>
        <taxon>Rhizobium/Agrobacterium group</taxon>
        <taxon>Rhizobium</taxon>
    </lineage>
</organism>
<dbReference type="CDD" id="cd00093">
    <property type="entry name" value="HTH_XRE"/>
    <property type="match status" value="1"/>
</dbReference>
<evidence type="ECO:0000313" key="3">
    <source>
        <dbReference type="Proteomes" id="UP000757604"/>
    </source>
</evidence>
<dbReference type="SMART" id="SM00530">
    <property type="entry name" value="HTH_XRE"/>
    <property type="match status" value="1"/>
</dbReference>
<dbReference type="EMBL" id="JAEUAO010000002">
    <property type="protein sequence ID" value="MBW9063777.1"/>
    <property type="molecule type" value="Genomic_DNA"/>
</dbReference>
<keyword evidence="3" id="KW-1185">Reference proteome</keyword>
<dbReference type="InterPro" id="IPR001387">
    <property type="entry name" value="Cro/C1-type_HTH"/>
</dbReference>
<proteinExistence type="predicted"/>